<reference evidence="1 2" key="1">
    <citation type="journal article" date="2022" name="G3 (Bethesda)">
        <title>Whole-genome sequence and methylome profiling of the almond [Prunus dulcis (Mill.) D.A. Webb] cultivar 'Nonpareil'.</title>
        <authorList>
            <person name="D'Amico-Willman K.M."/>
            <person name="Ouma W.Z."/>
            <person name="Meulia T."/>
            <person name="Sideli G.M."/>
            <person name="Gradziel T.M."/>
            <person name="Fresnedo-Ramirez J."/>
        </authorList>
    </citation>
    <scope>NUCLEOTIDE SEQUENCE [LARGE SCALE GENOMIC DNA]</scope>
    <source>
        <strain evidence="1">Clone GOH B32 T37-40</strain>
    </source>
</reference>
<gene>
    <name evidence="1" type="ORF">L3X38_034776</name>
</gene>
<organism evidence="1 2">
    <name type="scientific">Prunus dulcis</name>
    <name type="common">Almond</name>
    <name type="synonym">Amygdalus dulcis</name>
    <dbReference type="NCBI Taxonomy" id="3755"/>
    <lineage>
        <taxon>Eukaryota</taxon>
        <taxon>Viridiplantae</taxon>
        <taxon>Streptophyta</taxon>
        <taxon>Embryophyta</taxon>
        <taxon>Tracheophyta</taxon>
        <taxon>Spermatophyta</taxon>
        <taxon>Magnoliopsida</taxon>
        <taxon>eudicotyledons</taxon>
        <taxon>Gunneridae</taxon>
        <taxon>Pentapetalae</taxon>
        <taxon>rosids</taxon>
        <taxon>fabids</taxon>
        <taxon>Rosales</taxon>
        <taxon>Rosaceae</taxon>
        <taxon>Amygdaloideae</taxon>
        <taxon>Amygdaleae</taxon>
        <taxon>Prunus</taxon>
    </lineage>
</organism>
<evidence type="ECO:0000313" key="1">
    <source>
        <dbReference type="EMBL" id="KAI5325702.1"/>
    </source>
</evidence>
<sequence length="68" mass="7656">MGQGFAIIKDLIVIGIAPRDQVIQLLQIQLSLTSLTYKQSLKQRSEDNFQVSLGTKSKYEKQSFAQIV</sequence>
<evidence type="ECO:0000313" key="2">
    <source>
        <dbReference type="Proteomes" id="UP001054821"/>
    </source>
</evidence>
<accession>A0AAD4YX73</accession>
<dbReference type="EMBL" id="JAJFAZ020000006">
    <property type="protein sequence ID" value="KAI5325702.1"/>
    <property type="molecule type" value="Genomic_DNA"/>
</dbReference>
<name>A0AAD4YX73_PRUDU</name>
<dbReference type="AlphaFoldDB" id="A0AAD4YX73"/>
<protein>
    <submittedName>
        <fullName evidence="1">Uncharacterized protein</fullName>
    </submittedName>
</protein>
<comment type="caution">
    <text evidence="1">The sequence shown here is derived from an EMBL/GenBank/DDBJ whole genome shotgun (WGS) entry which is preliminary data.</text>
</comment>
<proteinExistence type="predicted"/>
<keyword evidence="2" id="KW-1185">Reference proteome</keyword>
<dbReference type="Proteomes" id="UP001054821">
    <property type="component" value="Chromosome 6"/>
</dbReference>